<gene>
    <name evidence="5" type="ORF">BB560_002941</name>
</gene>
<keyword evidence="6" id="KW-1185">Reference proteome</keyword>
<dbReference type="GO" id="GO:0016887">
    <property type="term" value="F:ATP hydrolysis activity"/>
    <property type="evidence" value="ECO:0007669"/>
    <property type="project" value="InterPro"/>
</dbReference>
<evidence type="ECO:0000256" key="2">
    <source>
        <dbReference type="PIRNR" id="PIRNR001767"/>
    </source>
</evidence>
<feature type="region of interest" description="Disordered" evidence="3">
    <location>
        <begin position="494"/>
        <end position="516"/>
    </location>
</feature>
<dbReference type="InterPro" id="IPR016314">
    <property type="entry name" value="Cdc6/18"/>
</dbReference>
<dbReference type="SUPFAM" id="SSF52540">
    <property type="entry name" value="P-loop containing nucleoside triphosphate hydrolases"/>
    <property type="match status" value="1"/>
</dbReference>
<evidence type="ECO:0000313" key="5">
    <source>
        <dbReference type="EMBL" id="PVV02602.1"/>
    </source>
</evidence>
<dbReference type="EMBL" id="MBFS01000391">
    <property type="protein sequence ID" value="PVV02602.1"/>
    <property type="molecule type" value="Genomic_DNA"/>
</dbReference>
<accession>A0A2T9ZDG8</accession>
<comment type="caution">
    <text evidence="5">The sequence shown here is derived from an EMBL/GenBank/DDBJ whole genome shotgun (WGS) entry which is preliminary data.</text>
</comment>
<feature type="domain" description="ORC1/DEAH AAA+ ATPase" evidence="4">
    <location>
        <begin position="176"/>
        <end position="328"/>
    </location>
</feature>
<dbReference type="GO" id="GO:0006270">
    <property type="term" value="P:DNA replication initiation"/>
    <property type="evidence" value="ECO:0007669"/>
    <property type="project" value="UniProtKB-UniRule"/>
</dbReference>
<protein>
    <recommendedName>
        <fullName evidence="2">Cell division control protein</fullName>
    </recommendedName>
</protein>
<dbReference type="STRING" id="133381.A0A2T9ZDG8"/>
<evidence type="ECO:0000256" key="3">
    <source>
        <dbReference type="SAM" id="MobiDB-lite"/>
    </source>
</evidence>
<feature type="compositionally biased region" description="Polar residues" evidence="3">
    <location>
        <begin position="116"/>
        <end position="133"/>
    </location>
</feature>
<dbReference type="GO" id="GO:0051301">
    <property type="term" value="P:cell division"/>
    <property type="evidence" value="ECO:0007669"/>
    <property type="project" value="UniProtKB-UniRule"/>
</dbReference>
<dbReference type="InterPro" id="IPR050311">
    <property type="entry name" value="ORC1/CDC6"/>
</dbReference>
<dbReference type="Gene3D" id="3.40.50.300">
    <property type="entry name" value="P-loop containing nucleotide triphosphate hydrolases"/>
    <property type="match status" value="1"/>
</dbReference>
<feature type="compositionally biased region" description="Basic and acidic residues" evidence="3">
    <location>
        <begin position="76"/>
        <end position="114"/>
    </location>
</feature>
<evidence type="ECO:0000313" key="6">
    <source>
        <dbReference type="Proteomes" id="UP000245609"/>
    </source>
</evidence>
<evidence type="ECO:0000259" key="4">
    <source>
        <dbReference type="Pfam" id="PF13401"/>
    </source>
</evidence>
<dbReference type="GO" id="GO:0005634">
    <property type="term" value="C:nucleus"/>
    <property type="evidence" value="ECO:0007669"/>
    <property type="project" value="TreeGrafter"/>
</dbReference>
<dbReference type="Proteomes" id="UP000245609">
    <property type="component" value="Unassembled WGS sequence"/>
</dbReference>
<dbReference type="PIRSF" id="PIRSF001767">
    <property type="entry name" value="Cdc6"/>
    <property type="match status" value="1"/>
</dbReference>
<dbReference type="PANTHER" id="PTHR10763">
    <property type="entry name" value="CELL DIVISION CONTROL PROTEIN 6-RELATED"/>
    <property type="match status" value="1"/>
</dbReference>
<feature type="compositionally biased region" description="Polar residues" evidence="3">
    <location>
        <begin position="66"/>
        <end position="75"/>
    </location>
</feature>
<dbReference type="Gene3D" id="1.10.8.60">
    <property type="match status" value="1"/>
</dbReference>
<reference evidence="5 6" key="1">
    <citation type="journal article" date="2018" name="MBio">
        <title>Comparative Genomics Reveals the Core Gene Toolbox for the Fungus-Insect Symbiosis.</title>
        <authorList>
            <person name="Wang Y."/>
            <person name="Stata M."/>
            <person name="Wang W."/>
            <person name="Stajich J.E."/>
            <person name="White M.M."/>
            <person name="Moncalvo J.M."/>
        </authorList>
    </citation>
    <scope>NUCLEOTIDE SEQUENCE [LARGE SCALE GENOMIC DNA]</scope>
    <source>
        <strain evidence="5 6">SC-DP-2</strain>
    </source>
</reference>
<sequence length="622" mass="68979">MISSVNQEPFATPSLKRKRQTLMDTFLKYKGEMKSETKYSSSAMVTPKKLVASRVADSPSLKKVFSTSKNNATHNSFDEKQKQGFEKTEFKISKTDKSVEKERKSQRISSKGEDASLSNVSEMPFDSESSNNEPTERDISEQFINPFDKSKKLPIVGREHEKACILSHVENLVQKKSGGSLYISGNPGTGKTACTLDVLEDDINTIYKGNCFVVFVNCMIISNTKQFYHNIVSNLNLQKASKKKRGFDPLRSQIFKAAHTESLPSNETEYSTKSDLEKLFFNGKKSGYIVVLDELDNLVNSSFGALYSLFEWAMDKRSSLLLIGIANALDLTERLLPRLKVRNCMPELLHFKPYGVEEIVYVLKNRSAYLQASVSALAKGKKQKLGSEKERQVPRDPALELCARKIAASSGDMRKALDACKLVVENIAQGNDSQSTKKAAQSGKNLIPFPEMVKVLAGINGTSTEKMLASLNFHQKIVLVALLKFKDSVSLSNEQQKSSNKSGVPAQGSRTLLRSRSSVNNRAGSGMTINLLYEYYVFACERMSMVNILSRFEFNDLISMMESIGALSIQEPDTKTSLKRKCSSFATTKSNVSNGENNVLLSVSSKDVEKTISGIPSLANIL</sequence>
<dbReference type="InterPro" id="IPR027417">
    <property type="entry name" value="P-loop_NTPase"/>
</dbReference>
<comment type="similarity">
    <text evidence="1 2">Belongs to the CDC6/cdc18 family.</text>
</comment>
<feature type="region of interest" description="Disordered" evidence="3">
    <location>
        <begin position="66"/>
        <end position="143"/>
    </location>
</feature>
<dbReference type="AlphaFoldDB" id="A0A2T9ZDG8"/>
<dbReference type="Pfam" id="PF13401">
    <property type="entry name" value="AAA_22"/>
    <property type="match status" value="1"/>
</dbReference>
<name>A0A2T9ZDG8_9FUNG</name>
<dbReference type="GO" id="GO:0033314">
    <property type="term" value="P:mitotic DNA replication checkpoint signaling"/>
    <property type="evidence" value="ECO:0007669"/>
    <property type="project" value="TreeGrafter"/>
</dbReference>
<proteinExistence type="inferred from homology"/>
<dbReference type="PANTHER" id="PTHR10763:SF26">
    <property type="entry name" value="CELL DIVISION CONTROL PROTEIN 6 HOMOLOG"/>
    <property type="match status" value="1"/>
</dbReference>
<dbReference type="GO" id="GO:0003688">
    <property type="term" value="F:DNA replication origin binding"/>
    <property type="evidence" value="ECO:0007669"/>
    <property type="project" value="TreeGrafter"/>
</dbReference>
<dbReference type="InterPro" id="IPR049945">
    <property type="entry name" value="AAA_22"/>
</dbReference>
<organism evidence="5 6">
    <name type="scientific">Smittium megazygosporum</name>
    <dbReference type="NCBI Taxonomy" id="133381"/>
    <lineage>
        <taxon>Eukaryota</taxon>
        <taxon>Fungi</taxon>
        <taxon>Fungi incertae sedis</taxon>
        <taxon>Zoopagomycota</taxon>
        <taxon>Kickxellomycotina</taxon>
        <taxon>Harpellomycetes</taxon>
        <taxon>Harpellales</taxon>
        <taxon>Legeriomycetaceae</taxon>
        <taxon>Smittium</taxon>
    </lineage>
</organism>
<dbReference type="OrthoDB" id="1926878at2759"/>
<evidence type="ECO:0000256" key="1">
    <source>
        <dbReference type="ARBA" id="ARBA00006184"/>
    </source>
</evidence>